<evidence type="ECO:0000313" key="3">
    <source>
        <dbReference type="Proteomes" id="UP001500804"/>
    </source>
</evidence>
<evidence type="ECO:0008006" key="4">
    <source>
        <dbReference type="Google" id="ProtNLM"/>
    </source>
</evidence>
<comment type="caution">
    <text evidence="2">The sequence shown here is derived from an EMBL/GenBank/DDBJ whole genome shotgun (WGS) entry which is preliminary data.</text>
</comment>
<dbReference type="EMBL" id="BAABJO010000010">
    <property type="protein sequence ID" value="GAA5121796.1"/>
    <property type="molecule type" value="Genomic_DNA"/>
</dbReference>
<proteinExistence type="predicted"/>
<sequence>MGAPRPNPDLPLFLAPGQAVPVPETGRGAAPVEPYQDDPRCELVGCDAPLPPSPGNEETIRYCCREHRREARAQRSRARHGGER</sequence>
<dbReference type="Proteomes" id="UP001500804">
    <property type="component" value="Unassembled WGS sequence"/>
</dbReference>
<evidence type="ECO:0000313" key="2">
    <source>
        <dbReference type="EMBL" id="GAA5121796.1"/>
    </source>
</evidence>
<organism evidence="2 3">
    <name type="scientific">Pseudonocardia adelaidensis</name>
    <dbReference type="NCBI Taxonomy" id="648754"/>
    <lineage>
        <taxon>Bacteria</taxon>
        <taxon>Bacillati</taxon>
        <taxon>Actinomycetota</taxon>
        <taxon>Actinomycetes</taxon>
        <taxon>Pseudonocardiales</taxon>
        <taxon>Pseudonocardiaceae</taxon>
        <taxon>Pseudonocardia</taxon>
    </lineage>
</organism>
<gene>
    <name evidence="2" type="ORF">GCM10023320_31170</name>
</gene>
<protein>
    <recommendedName>
        <fullName evidence="4">GcrA cell cycle regulator</fullName>
    </recommendedName>
</protein>
<evidence type="ECO:0000256" key="1">
    <source>
        <dbReference type="SAM" id="MobiDB-lite"/>
    </source>
</evidence>
<feature type="region of interest" description="Disordered" evidence="1">
    <location>
        <begin position="1"/>
        <end position="36"/>
    </location>
</feature>
<accession>A0ABP9NKM9</accession>
<keyword evidence="3" id="KW-1185">Reference proteome</keyword>
<reference evidence="3" key="1">
    <citation type="journal article" date="2019" name="Int. J. Syst. Evol. Microbiol.">
        <title>The Global Catalogue of Microorganisms (GCM) 10K type strain sequencing project: providing services to taxonomists for standard genome sequencing and annotation.</title>
        <authorList>
            <consortium name="The Broad Institute Genomics Platform"/>
            <consortium name="The Broad Institute Genome Sequencing Center for Infectious Disease"/>
            <person name="Wu L."/>
            <person name="Ma J."/>
        </authorList>
    </citation>
    <scope>NUCLEOTIDE SEQUENCE [LARGE SCALE GENOMIC DNA]</scope>
    <source>
        <strain evidence="3">JCM 18302</strain>
    </source>
</reference>
<name>A0ABP9NKM9_9PSEU</name>